<dbReference type="GO" id="GO:0000976">
    <property type="term" value="F:transcription cis-regulatory region binding"/>
    <property type="evidence" value="ECO:0007669"/>
    <property type="project" value="TreeGrafter"/>
</dbReference>
<dbReference type="AlphaFoldDB" id="A0A506UCN8"/>
<dbReference type="Gene3D" id="1.10.260.40">
    <property type="entry name" value="lambda repressor-like DNA-binding domains"/>
    <property type="match status" value="1"/>
</dbReference>
<protein>
    <submittedName>
        <fullName evidence="5">LacI family transcriptional regulator</fullName>
    </submittedName>
</protein>
<keyword evidence="3" id="KW-0804">Transcription</keyword>
<dbReference type="Pfam" id="PF00356">
    <property type="entry name" value="LacI"/>
    <property type="match status" value="1"/>
</dbReference>
<reference evidence="5 6" key="1">
    <citation type="submission" date="2019-06" db="EMBL/GenBank/DDBJ databases">
        <authorList>
            <person name="Li M."/>
        </authorList>
    </citation>
    <scope>NUCLEOTIDE SEQUENCE [LARGE SCALE GENOMIC DNA]</scope>
    <source>
        <strain evidence="5 6">BGMRC2036</strain>
    </source>
</reference>
<evidence type="ECO:0000256" key="3">
    <source>
        <dbReference type="ARBA" id="ARBA00023163"/>
    </source>
</evidence>
<dbReference type="SUPFAM" id="SSF53822">
    <property type="entry name" value="Periplasmic binding protein-like I"/>
    <property type="match status" value="1"/>
</dbReference>
<dbReference type="InterPro" id="IPR000843">
    <property type="entry name" value="HTH_LacI"/>
</dbReference>
<evidence type="ECO:0000256" key="2">
    <source>
        <dbReference type="ARBA" id="ARBA00023125"/>
    </source>
</evidence>
<evidence type="ECO:0000313" key="5">
    <source>
        <dbReference type="EMBL" id="TPW31680.1"/>
    </source>
</evidence>
<dbReference type="InterPro" id="IPR010982">
    <property type="entry name" value="Lambda_DNA-bd_dom_sf"/>
</dbReference>
<keyword evidence="1" id="KW-0805">Transcription regulation</keyword>
<accession>A0A506UCN8</accession>
<dbReference type="OrthoDB" id="7912369at2"/>
<evidence type="ECO:0000256" key="1">
    <source>
        <dbReference type="ARBA" id="ARBA00023015"/>
    </source>
</evidence>
<dbReference type="EMBL" id="VHLG01000003">
    <property type="protein sequence ID" value="TPW31680.1"/>
    <property type="molecule type" value="Genomic_DNA"/>
</dbReference>
<dbReference type="PROSITE" id="PS00356">
    <property type="entry name" value="HTH_LACI_1"/>
    <property type="match status" value="1"/>
</dbReference>
<dbReference type="CDD" id="cd06267">
    <property type="entry name" value="PBP1_LacI_sugar_binding-like"/>
    <property type="match status" value="1"/>
</dbReference>
<dbReference type="SMART" id="SM00354">
    <property type="entry name" value="HTH_LACI"/>
    <property type="match status" value="1"/>
</dbReference>
<evidence type="ECO:0000259" key="4">
    <source>
        <dbReference type="PROSITE" id="PS50932"/>
    </source>
</evidence>
<dbReference type="Proteomes" id="UP000318801">
    <property type="component" value="Unassembled WGS sequence"/>
</dbReference>
<evidence type="ECO:0000313" key="6">
    <source>
        <dbReference type="Proteomes" id="UP000318801"/>
    </source>
</evidence>
<name>A0A506UCN8_9HYPH</name>
<dbReference type="Gene3D" id="3.40.50.2300">
    <property type="match status" value="2"/>
</dbReference>
<keyword evidence="2" id="KW-0238">DNA-binding</keyword>
<dbReference type="PROSITE" id="PS50932">
    <property type="entry name" value="HTH_LACI_2"/>
    <property type="match status" value="1"/>
</dbReference>
<dbReference type="CDD" id="cd01392">
    <property type="entry name" value="HTH_LacI"/>
    <property type="match status" value="1"/>
</dbReference>
<dbReference type="PANTHER" id="PTHR30146:SF109">
    <property type="entry name" value="HTH-TYPE TRANSCRIPTIONAL REGULATOR GALS"/>
    <property type="match status" value="1"/>
</dbReference>
<comment type="caution">
    <text evidence="5">The sequence shown here is derived from an EMBL/GenBank/DDBJ whole genome shotgun (WGS) entry which is preliminary data.</text>
</comment>
<gene>
    <name evidence="5" type="ORF">FJU08_08010</name>
</gene>
<proteinExistence type="predicted"/>
<dbReference type="GO" id="GO:0003700">
    <property type="term" value="F:DNA-binding transcription factor activity"/>
    <property type="evidence" value="ECO:0007669"/>
    <property type="project" value="TreeGrafter"/>
</dbReference>
<dbReference type="RefSeq" id="WP_141148449.1">
    <property type="nucleotide sequence ID" value="NZ_VHLG01000003.1"/>
</dbReference>
<sequence length="334" mass="34830">MKLREIADEAGVSIATASRALSGADGISDAVRARVAQVAARLDYVGQGPAPEVIVHSALDMGMSGLPAFQQELFGGIEEAALALGVGITVRVHRPGEGLEESDLKTRRGAHGHILMSVQDEVLIAGLVAHDLPAIIVNGFDPLMRLDTVAAGNRAGGYATARHLIGLGHRRILMLEHRARLPVMDRFGGARFALAEAGLPHDPALCADMSVMNPDVAYDLIGKRLAAHGGRPDFTAVQCPNDAAAFGVMAALGEAGLGVPDDVSVVGFDDIPMAASASPPLTTVAVPRGEIGAHGLRRLIARIREPALTAVYAELAGRLVIRASTGVICRRDVD</sequence>
<dbReference type="Pfam" id="PF13377">
    <property type="entry name" value="Peripla_BP_3"/>
    <property type="match status" value="1"/>
</dbReference>
<feature type="domain" description="HTH lacI-type" evidence="4">
    <location>
        <begin position="1"/>
        <end position="45"/>
    </location>
</feature>
<keyword evidence="6" id="KW-1185">Reference proteome</keyword>
<dbReference type="InterPro" id="IPR028082">
    <property type="entry name" value="Peripla_BP_I"/>
</dbReference>
<dbReference type="InterPro" id="IPR046335">
    <property type="entry name" value="LacI/GalR-like_sensor"/>
</dbReference>
<dbReference type="SUPFAM" id="SSF47413">
    <property type="entry name" value="lambda repressor-like DNA-binding domains"/>
    <property type="match status" value="1"/>
</dbReference>
<organism evidence="5 6">
    <name type="scientific">Martelella alba</name>
    <dbReference type="NCBI Taxonomy" id="2590451"/>
    <lineage>
        <taxon>Bacteria</taxon>
        <taxon>Pseudomonadati</taxon>
        <taxon>Pseudomonadota</taxon>
        <taxon>Alphaproteobacteria</taxon>
        <taxon>Hyphomicrobiales</taxon>
        <taxon>Aurantimonadaceae</taxon>
        <taxon>Martelella</taxon>
    </lineage>
</organism>
<dbReference type="PANTHER" id="PTHR30146">
    <property type="entry name" value="LACI-RELATED TRANSCRIPTIONAL REPRESSOR"/>
    <property type="match status" value="1"/>
</dbReference>